<keyword evidence="1" id="KW-0812">Transmembrane</keyword>
<evidence type="ECO:0000313" key="2">
    <source>
        <dbReference type="EMBL" id="UYV98843.1"/>
    </source>
</evidence>
<name>A0AAX3ELI9_PAEUR</name>
<dbReference type="Pfam" id="PF14155">
    <property type="entry name" value="DUF4307"/>
    <property type="match status" value="1"/>
</dbReference>
<reference evidence="2" key="1">
    <citation type="submission" date="2022-07" db="EMBL/GenBank/DDBJ databases">
        <authorList>
            <person name="Wu T."/>
        </authorList>
    </citation>
    <scope>NUCLEOTIDE SEQUENCE</scope>
    <source>
        <strain evidence="2">SD-1</strain>
    </source>
</reference>
<gene>
    <name evidence="2" type="ORF">NL394_06425</name>
</gene>
<evidence type="ECO:0000313" key="3">
    <source>
        <dbReference type="Proteomes" id="UP001163293"/>
    </source>
</evidence>
<evidence type="ECO:0000256" key="1">
    <source>
        <dbReference type="SAM" id="Phobius"/>
    </source>
</evidence>
<keyword evidence="1" id="KW-1133">Transmembrane helix</keyword>
<sequence>MTSEDPSATEFPASNSLANRYGGQKRGLSRKAKRNIVIGALVVGIGFAAYVATGSATAPVTFKDIGYSTVDGTQAEVDYQVSKSPSATAKCAIKAMDSKFAVVGWKVVEIGPNNPEQDADGGRTTAQRTVLATESPAVSGVVDNCWIVDSGK</sequence>
<dbReference type="AlphaFoldDB" id="A0AAX3ELI9"/>
<dbReference type="RefSeq" id="WP_021471506.1">
    <property type="nucleotide sequence ID" value="NZ_BDMH01000015.1"/>
</dbReference>
<keyword evidence="1" id="KW-0472">Membrane</keyword>
<dbReference type="EMBL" id="CP101185">
    <property type="protein sequence ID" value="UYV98843.1"/>
    <property type="molecule type" value="Genomic_DNA"/>
</dbReference>
<accession>A0AAX3ELI9</accession>
<keyword evidence="3" id="KW-1185">Reference proteome</keyword>
<dbReference type="Proteomes" id="UP001163293">
    <property type="component" value="Chromosome"/>
</dbReference>
<dbReference type="InterPro" id="IPR025443">
    <property type="entry name" value="DUF4307"/>
</dbReference>
<proteinExistence type="predicted"/>
<feature type="transmembrane region" description="Helical" evidence="1">
    <location>
        <begin position="35"/>
        <end position="53"/>
    </location>
</feature>
<protein>
    <submittedName>
        <fullName evidence="2">DUF4307 domain-containing protein</fullName>
    </submittedName>
</protein>
<organism evidence="2 3">
    <name type="scientific">Paenarthrobacter ureafaciens</name>
    <dbReference type="NCBI Taxonomy" id="37931"/>
    <lineage>
        <taxon>Bacteria</taxon>
        <taxon>Bacillati</taxon>
        <taxon>Actinomycetota</taxon>
        <taxon>Actinomycetes</taxon>
        <taxon>Micrococcales</taxon>
        <taxon>Micrococcaceae</taxon>
        <taxon>Paenarthrobacter</taxon>
    </lineage>
</organism>